<evidence type="ECO:0000256" key="2">
    <source>
        <dbReference type="PROSITE-ProRule" id="PRU00169"/>
    </source>
</evidence>
<proteinExistence type="predicted"/>
<dbReference type="InterPro" id="IPR050595">
    <property type="entry name" value="Bact_response_regulator"/>
</dbReference>
<protein>
    <recommendedName>
        <fullName evidence="3">Response regulatory domain-containing protein</fullName>
    </recommendedName>
</protein>
<feature type="modified residue" description="4-aspartylphosphate" evidence="2">
    <location>
        <position position="59"/>
    </location>
</feature>
<keyword evidence="1 2" id="KW-0597">Phosphoprotein</keyword>
<dbReference type="PANTHER" id="PTHR44591">
    <property type="entry name" value="STRESS RESPONSE REGULATOR PROTEIN 1"/>
    <property type="match status" value="1"/>
</dbReference>
<dbReference type="Gene3D" id="3.40.50.2300">
    <property type="match status" value="1"/>
</dbReference>
<accession>A0A5B0KTB8</accession>
<dbReference type="SMART" id="SM00448">
    <property type="entry name" value="REC"/>
    <property type="match status" value="1"/>
</dbReference>
<evidence type="ECO:0000313" key="5">
    <source>
        <dbReference type="Proteomes" id="UP000325333"/>
    </source>
</evidence>
<evidence type="ECO:0000259" key="3">
    <source>
        <dbReference type="PROSITE" id="PS50110"/>
    </source>
</evidence>
<sequence>MPDPVTAPLHVLVAEDESLAAMALEDFLSRKGYRVTLAQDGQEGLERYSADPADLVITDLRMPRMDGRALIRELRTRAAGLPILVMTGFLSMEAGEDDLTSDRWQPLVVLRKPVSPQVILDTLASLAQAAKLRPA</sequence>
<dbReference type="RefSeq" id="WP_176025335.1">
    <property type="nucleotide sequence ID" value="NZ_POWG01000002.1"/>
</dbReference>
<dbReference type="SUPFAM" id="SSF52172">
    <property type="entry name" value="CheY-like"/>
    <property type="match status" value="1"/>
</dbReference>
<evidence type="ECO:0000313" key="4">
    <source>
        <dbReference type="EMBL" id="KAA1054758.1"/>
    </source>
</evidence>
<dbReference type="EMBL" id="VEWN01000008">
    <property type="protein sequence ID" value="KAA1054758.1"/>
    <property type="molecule type" value="Genomic_DNA"/>
</dbReference>
<dbReference type="Pfam" id="PF00072">
    <property type="entry name" value="Response_reg"/>
    <property type="match status" value="1"/>
</dbReference>
<gene>
    <name evidence="4" type="ORF">FH063_006034</name>
</gene>
<feature type="domain" description="Response regulatory" evidence="3">
    <location>
        <begin position="10"/>
        <end position="127"/>
    </location>
</feature>
<dbReference type="InterPro" id="IPR011006">
    <property type="entry name" value="CheY-like_superfamily"/>
</dbReference>
<organism evidence="4 5">
    <name type="scientific">Azospirillum argentinense</name>
    <dbReference type="NCBI Taxonomy" id="2970906"/>
    <lineage>
        <taxon>Bacteria</taxon>
        <taxon>Pseudomonadati</taxon>
        <taxon>Pseudomonadota</taxon>
        <taxon>Alphaproteobacteria</taxon>
        <taxon>Rhodospirillales</taxon>
        <taxon>Azospirillaceae</taxon>
        <taxon>Azospirillum</taxon>
    </lineage>
</organism>
<dbReference type="AlphaFoldDB" id="A0A5B0KTB8"/>
<dbReference type="PANTHER" id="PTHR44591:SF3">
    <property type="entry name" value="RESPONSE REGULATORY DOMAIN-CONTAINING PROTEIN"/>
    <property type="match status" value="1"/>
</dbReference>
<reference evidence="4 5" key="1">
    <citation type="submission" date="2019-07" db="EMBL/GenBank/DDBJ databases">
        <title>Genome sequencing of the stress-tolerant strain Azospirillum brasilense Az19.</title>
        <authorList>
            <person name="Maroniche G.A."/>
            <person name="Garcia J.E."/>
            <person name="Pagnussat L."/>
            <person name="Amenta M."/>
            <person name="Creus C.M."/>
        </authorList>
    </citation>
    <scope>NUCLEOTIDE SEQUENCE [LARGE SCALE GENOMIC DNA]</scope>
    <source>
        <strain evidence="4 5">Az19</strain>
    </source>
</reference>
<name>A0A5B0KTB8_9PROT</name>
<dbReference type="PROSITE" id="PS50110">
    <property type="entry name" value="RESPONSE_REGULATORY"/>
    <property type="match status" value="1"/>
</dbReference>
<dbReference type="InterPro" id="IPR001789">
    <property type="entry name" value="Sig_transdc_resp-reg_receiver"/>
</dbReference>
<dbReference type="GO" id="GO:0000160">
    <property type="term" value="P:phosphorelay signal transduction system"/>
    <property type="evidence" value="ECO:0007669"/>
    <property type="project" value="InterPro"/>
</dbReference>
<comment type="caution">
    <text evidence="4">The sequence shown here is derived from an EMBL/GenBank/DDBJ whole genome shotgun (WGS) entry which is preliminary data.</text>
</comment>
<dbReference type="Proteomes" id="UP000325333">
    <property type="component" value="Unassembled WGS sequence"/>
</dbReference>
<evidence type="ECO:0000256" key="1">
    <source>
        <dbReference type="ARBA" id="ARBA00022553"/>
    </source>
</evidence>
<dbReference type="CDD" id="cd17546">
    <property type="entry name" value="REC_hyHK_CKI1_RcsC-like"/>
    <property type="match status" value="1"/>
</dbReference>